<comment type="subcellular location">
    <subcellularLocation>
        <location evidence="1">Cell membrane</location>
        <topology evidence="1">Multi-pass membrane protein</topology>
    </subcellularLocation>
</comment>
<evidence type="ECO:0000313" key="9">
    <source>
        <dbReference type="EMBL" id="MBF8178408.1"/>
    </source>
</evidence>
<feature type="transmembrane region" description="Helical" evidence="8">
    <location>
        <begin position="292"/>
        <end position="310"/>
    </location>
</feature>
<feature type="transmembrane region" description="Helical" evidence="8">
    <location>
        <begin position="415"/>
        <end position="436"/>
    </location>
</feature>
<keyword evidence="5 8" id="KW-0812">Transmembrane</keyword>
<evidence type="ECO:0000256" key="8">
    <source>
        <dbReference type="SAM" id="Phobius"/>
    </source>
</evidence>
<evidence type="ECO:0000256" key="6">
    <source>
        <dbReference type="ARBA" id="ARBA00022989"/>
    </source>
</evidence>
<dbReference type="PANTHER" id="PTHR33908:SF11">
    <property type="entry name" value="MEMBRANE PROTEIN"/>
    <property type="match status" value="1"/>
</dbReference>
<evidence type="ECO:0000256" key="2">
    <source>
        <dbReference type="ARBA" id="ARBA00022475"/>
    </source>
</evidence>
<dbReference type="PANTHER" id="PTHR33908">
    <property type="entry name" value="MANNOSYLTRANSFERASE YKCB-RELATED"/>
    <property type="match status" value="1"/>
</dbReference>
<evidence type="ECO:0000313" key="10">
    <source>
        <dbReference type="Proteomes" id="UP000657372"/>
    </source>
</evidence>
<comment type="caution">
    <text evidence="9">The sequence shown here is derived from an EMBL/GenBank/DDBJ whole genome shotgun (WGS) entry which is preliminary data.</text>
</comment>
<keyword evidence="6 8" id="KW-1133">Transmembrane helix</keyword>
<evidence type="ECO:0000256" key="3">
    <source>
        <dbReference type="ARBA" id="ARBA00022676"/>
    </source>
</evidence>
<feature type="transmembrane region" description="Helical" evidence="8">
    <location>
        <begin position="73"/>
        <end position="93"/>
    </location>
</feature>
<feature type="transmembrane region" description="Helical" evidence="8">
    <location>
        <begin position="43"/>
        <end position="61"/>
    </location>
</feature>
<dbReference type="EMBL" id="JADOEL010000009">
    <property type="protein sequence ID" value="MBF8178408.1"/>
    <property type="molecule type" value="Genomic_DNA"/>
</dbReference>
<feature type="transmembrane region" description="Helical" evidence="8">
    <location>
        <begin position="448"/>
        <end position="470"/>
    </location>
</feature>
<feature type="transmembrane region" description="Helical" evidence="8">
    <location>
        <begin position="99"/>
        <end position="120"/>
    </location>
</feature>
<keyword evidence="4" id="KW-0808">Transferase</keyword>
<keyword evidence="3" id="KW-0328">Glycosyltransferase</keyword>
<feature type="transmembrane region" description="Helical" evidence="8">
    <location>
        <begin position="195"/>
        <end position="224"/>
    </location>
</feature>
<sequence>MKPVRLPASATLALPRWALFALCLLYILPGLVGRDPWKPDDAAGFGIMWTMATGTLADWLSPNIVGLAMPEEGPLAFWLGAICIKLFGWLVGAPMAARIAPICFFLLGSTAVWYTTYLLGRRTEAQPLKLAFGGQPEPKDFGRTLADGALLIYLGCLGLLVHSHGTTSEALQVSLVACALYATTRLFEKHTVRRAVVLGVALGLLALTRGWVTPFAIWLGIIVLAAIRERALLPRLILISLPLAAAITGAWIWASQQVQPHGNSPIDAWMAWNYHLVDAPSWSTLQYFLKNAIWFAWPAWPFAIWAVYAWRRQHAALHITLPLTFFAALLVLALLNSHGEEASLLPLLPMLAILAAFGLPTMKRGAINAVDWFSVMMLTTCAAFIWIGWIAKQTGWPAQLAKNAFKIAPGFKPEFNLFILLVAAAASAGWIWIVYWRVSRRPSVLWRAVVLSSGGIILCWLLLMTLWLPWGNYIKSYVGVAQQIDAALPTVKRCVASNVGPAQRASFAYFGKVEFAQIGEKNCDYLLLQDTHRGNDAAQSITRYNQQWQLVWHGRRPADRDERFRLYRRVYNAPAASQQ</sequence>
<evidence type="ECO:0000256" key="1">
    <source>
        <dbReference type="ARBA" id="ARBA00004651"/>
    </source>
</evidence>
<evidence type="ECO:0000256" key="5">
    <source>
        <dbReference type="ARBA" id="ARBA00022692"/>
    </source>
</evidence>
<feature type="transmembrane region" description="Helical" evidence="8">
    <location>
        <begin position="372"/>
        <end position="391"/>
    </location>
</feature>
<proteinExistence type="predicted"/>
<feature type="transmembrane region" description="Helical" evidence="8">
    <location>
        <begin position="317"/>
        <end position="336"/>
    </location>
</feature>
<evidence type="ECO:0000256" key="4">
    <source>
        <dbReference type="ARBA" id="ARBA00022679"/>
    </source>
</evidence>
<dbReference type="Proteomes" id="UP000657372">
    <property type="component" value="Unassembled WGS sequence"/>
</dbReference>
<feature type="transmembrane region" description="Helical" evidence="8">
    <location>
        <begin position="141"/>
        <end position="161"/>
    </location>
</feature>
<organism evidence="9 10">
    <name type="scientific">Herminiimonas contaminans</name>
    <dbReference type="NCBI Taxonomy" id="1111140"/>
    <lineage>
        <taxon>Bacteria</taxon>
        <taxon>Pseudomonadati</taxon>
        <taxon>Pseudomonadota</taxon>
        <taxon>Betaproteobacteria</taxon>
        <taxon>Burkholderiales</taxon>
        <taxon>Oxalobacteraceae</taxon>
        <taxon>Herminiimonas</taxon>
    </lineage>
</organism>
<evidence type="ECO:0000256" key="7">
    <source>
        <dbReference type="ARBA" id="ARBA00023136"/>
    </source>
</evidence>
<name>A0ABS0EYM7_9BURK</name>
<reference evidence="9 10" key="1">
    <citation type="submission" date="2020-11" db="EMBL/GenBank/DDBJ databases">
        <title>WGS of Herminiimonas contaminans strain Marseille-Q4544 isolated from planarians Schmidtea mediterranea.</title>
        <authorList>
            <person name="Kangale L."/>
        </authorList>
    </citation>
    <scope>NUCLEOTIDE SEQUENCE [LARGE SCALE GENOMIC DNA]</scope>
    <source>
        <strain evidence="9 10">Marseille-Q4544</strain>
    </source>
</reference>
<keyword evidence="2" id="KW-1003">Cell membrane</keyword>
<accession>A0ABS0EYM7</accession>
<feature type="transmembrane region" description="Helical" evidence="8">
    <location>
        <begin position="342"/>
        <end position="360"/>
    </location>
</feature>
<protein>
    <submittedName>
        <fullName evidence="9">Glycosyltransferase</fullName>
    </submittedName>
</protein>
<gene>
    <name evidence="9" type="ORF">IXC47_12020</name>
</gene>
<dbReference type="RefSeq" id="WP_175626175.1">
    <property type="nucleotide sequence ID" value="NZ_JADOEL010000009.1"/>
</dbReference>
<keyword evidence="7 8" id="KW-0472">Membrane</keyword>
<feature type="transmembrane region" description="Helical" evidence="8">
    <location>
        <begin position="236"/>
        <end position="254"/>
    </location>
</feature>
<dbReference type="InterPro" id="IPR050297">
    <property type="entry name" value="LipidA_mod_glycosyltrf_83"/>
</dbReference>
<keyword evidence="10" id="KW-1185">Reference proteome</keyword>